<keyword evidence="2" id="KW-1185">Reference proteome</keyword>
<name>A0ABV4HVC2_9GAMM</name>
<evidence type="ECO:0000313" key="1">
    <source>
        <dbReference type="EMBL" id="MEZ0476710.1"/>
    </source>
</evidence>
<dbReference type="RefSeq" id="WP_370565787.1">
    <property type="nucleotide sequence ID" value="NZ_JBFWIB010000027.1"/>
</dbReference>
<comment type="caution">
    <text evidence="1">The sequence shown here is derived from an EMBL/GenBank/DDBJ whole genome shotgun (WGS) entry which is preliminary data.</text>
</comment>
<sequence>MSDVQSFVFSFVQNVQDEGRIQANQARTGGTSTSWLMAFAKLMGEVANNIAEQMMAKAKEIDAAAKKEEPANELTAELTALSQLFKMVTEATSNVIKSVGEGNTAMARKQ</sequence>
<dbReference type="Proteomes" id="UP001566331">
    <property type="component" value="Unassembled WGS sequence"/>
</dbReference>
<gene>
    <name evidence="1" type="ORF">AB6713_19170</name>
</gene>
<protein>
    <submittedName>
        <fullName evidence="1">Uncharacterized protein</fullName>
    </submittedName>
</protein>
<reference evidence="1 2" key="1">
    <citation type="submission" date="2024-07" db="EMBL/GenBank/DDBJ databases">
        <title>Luteimonas salilacus sp. nov., isolated from the shore soil of Salt Lake in Tibet of China.</title>
        <authorList>
            <person name="Zhang X."/>
            <person name="Li A."/>
        </authorList>
    </citation>
    <scope>NUCLEOTIDE SEQUENCE [LARGE SCALE GENOMIC DNA]</scope>
    <source>
        <strain evidence="1 2">B3-2-R+30</strain>
    </source>
</reference>
<organism evidence="1 2">
    <name type="scientific">Luteimonas salinilitoris</name>
    <dbReference type="NCBI Taxonomy" id="3237697"/>
    <lineage>
        <taxon>Bacteria</taxon>
        <taxon>Pseudomonadati</taxon>
        <taxon>Pseudomonadota</taxon>
        <taxon>Gammaproteobacteria</taxon>
        <taxon>Lysobacterales</taxon>
        <taxon>Lysobacteraceae</taxon>
        <taxon>Luteimonas</taxon>
    </lineage>
</organism>
<dbReference type="EMBL" id="JBFWIC010000047">
    <property type="protein sequence ID" value="MEZ0476710.1"/>
    <property type="molecule type" value="Genomic_DNA"/>
</dbReference>
<accession>A0ABV4HVC2</accession>
<proteinExistence type="predicted"/>
<evidence type="ECO:0000313" key="2">
    <source>
        <dbReference type="Proteomes" id="UP001566331"/>
    </source>
</evidence>